<feature type="compositionally biased region" description="Basic and acidic residues" evidence="1">
    <location>
        <begin position="208"/>
        <end position="218"/>
    </location>
</feature>
<feature type="compositionally biased region" description="Low complexity" evidence="1">
    <location>
        <begin position="66"/>
        <end position="83"/>
    </location>
</feature>
<dbReference type="Proteomes" id="UP000054845">
    <property type="component" value="Unassembled WGS sequence"/>
</dbReference>
<keyword evidence="3" id="KW-1185">Reference proteome</keyword>
<feature type="compositionally biased region" description="Polar residues" evidence="1">
    <location>
        <begin position="110"/>
        <end position="120"/>
    </location>
</feature>
<reference evidence="3" key="1">
    <citation type="submission" date="2014-09" db="EMBL/GenBank/DDBJ databases">
        <authorList>
            <person name="Sharma Rahul"/>
            <person name="Thines Marco"/>
        </authorList>
    </citation>
    <scope>NUCLEOTIDE SEQUENCE [LARGE SCALE GENOMIC DNA]</scope>
</reference>
<dbReference type="EMBL" id="CCYA01000221">
    <property type="protein sequence ID" value="CEH13701.1"/>
    <property type="molecule type" value="Genomic_DNA"/>
</dbReference>
<evidence type="ECO:0000313" key="3">
    <source>
        <dbReference type="Proteomes" id="UP000054845"/>
    </source>
</evidence>
<sequence>MSNGRSSTVVGLSGRLQGLKFMQRANAQQQQQQQQRAPDQSVLASTSSSIPRTSRASASPQSFARASTSAQTPAAAPASAPQPVTLIATQARQGKDASQSDEEWCMPSARSASDRPTSSAVKVEHEPAWSSWLASAGAGLKTEHDPVDLDVHASAPSQSTRRSFGAWAQKKRQKSRKGSESDAESDDDDGDDDKKGARAYGKSRRPARSADARVDRKSAKGGRAPQGGLDKVSLDEESLDEKEVEGLAIIDEIKRTAGRASGGAQRHSDGATAKKRKHSQGRAHAHGDTDRTFKKPGRSPW</sequence>
<name>A0A0P1BDQ3_9BASI</name>
<proteinExistence type="predicted"/>
<evidence type="ECO:0000313" key="2">
    <source>
        <dbReference type="EMBL" id="CEH13701.1"/>
    </source>
</evidence>
<organism evidence="2 3">
    <name type="scientific">Ceraceosorus bombacis</name>
    <dbReference type="NCBI Taxonomy" id="401625"/>
    <lineage>
        <taxon>Eukaryota</taxon>
        <taxon>Fungi</taxon>
        <taxon>Dikarya</taxon>
        <taxon>Basidiomycota</taxon>
        <taxon>Ustilaginomycotina</taxon>
        <taxon>Exobasidiomycetes</taxon>
        <taxon>Ceraceosorales</taxon>
        <taxon>Ceraceosoraceae</taxon>
        <taxon>Ceraceosorus</taxon>
    </lineage>
</organism>
<accession>A0A0P1BDQ3</accession>
<feature type="region of interest" description="Disordered" evidence="1">
    <location>
        <begin position="21"/>
        <end position="127"/>
    </location>
</feature>
<feature type="compositionally biased region" description="Basic residues" evidence="1">
    <location>
        <begin position="273"/>
        <end position="284"/>
    </location>
</feature>
<dbReference type="STRING" id="401625.A0A0P1BDQ3"/>
<dbReference type="AlphaFoldDB" id="A0A0P1BDQ3"/>
<protein>
    <submittedName>
        <fullName evidence="2">Uncharacterized protein</fullName>
    </submittedName>
</protein>
<evidence type="ECO:0000256" key="1">
    <source>
        <dbReference type="SAM" id="MobiDB-lite"/>
    </source>
</evidence>
<feature type="compositionally biased region" description="Polar residues" evidence="1">
    <location>
        <begin position="36"/>
        <end position="65"/>
    </location>
</feature>
<dbReference type="OrthoDB" id="10448435at2759"/>
<feature type="compositionally biased region" description="Acidic residues" evidence="1">
    <location>
        <begin position="181"/>
        <end position="191"/>
    </location>
</feature>
<feature type="region of interest" description="Disordered" evidence="1">
    <location>
        <begin position="144"/>
        <end position="301"/>
    </location>
</feature>